<dbReference type="PROSITE" id="PS51141">
    <property type="entry name" value="ZF_SBP"/>
    <property type="match status" value="1"/>
</dbReference>
<organism evidence="12 13">
    <name type="scientific">Papaver nudicaule</name>
    <name type="common">Iceland poppy</name>
    <dbReference type="NCBI Taxonomy" id="74823"/>
    <lineage>
        <taxon>Eukaryota</taxon>
        <taxon>Viridiplantae</taxon>
        <taxon>Streptophyta</taxon>
        <taxon>Embryophyta</taxon>
        <taxon>Tracheophyta</taxon>
        <taxon>Spermatophyta</taxon>
        <taxon>Magnoliopsida</taxon>
        <taxon>Ranunculales</taxon>
        <taxon>Papaveraceae</taxon>
        <taxon>Papaveroideae</taxon>
        <taxon>Papaver</taxon>
    </lineage>
</organism>
<reference evidence="12" key="1">
    <citation type="submission" date="2022-03" db="EMBL/GenBank/DDBJ databases">
        <title>A functionally conserved STORR gene fusion in Papaver species that diverged 16.8 million years ago.</title>
        <authorList>
            <person name="Catania T."/>
        </authorList>
    </citation>
    <scope>NUCLEOTIDE SEQUENCE</scope>
    <source>
        <strain evidence="12">S-191538</strain>
    </source>
</reference>
<keyword evidence="5" id="KW-0805">Transcription regulation</keyword>
<evidence type="ECO:0000313" key="13">
    <source>
        <dbReference type="Proteomes" id="UP001177140"/>
    </source>
</evidence>
<evidence type="ECO:0000256" key="3">
    <source>
        <dbReference type="ARBA" id="ARBA00022771"/>
    </source>
</evidence>
<feature type="region of interest" description="Disordered" evidence="10">
    <location>
        <begin position="85"/>
        <end position="139"/>
    </location>
</feature>
<comment type="caution">
    <text evidence="12">The sequence shown here is derived from an EMBL/GenBank/DDBJ whole genome shotgun (WGS) entry which is preliminary data.</text>
</comment>
<evidence type="ECO:0000256" key="7">
    <source>
        <dbReference type="ARBA" id="ARBA00023163"/>
    </source>
</evidence>
<feature type="compositionally biased region" description="Polar residues" evidence="10">
    <location>
        <begin position="119"/>
        <end position="128"/>
    </location>
</feature>
<evidence type="ECO:0000256" key="4">
    <source>
        <dbReference type="ARBA" id="ARBA00022833"/>
    </source>
</evidence>
<sequence length="304" mass="33903">MMLDRLVRRPRGFYLENQVPRCQAEGCNVELTHAKHYHRRHKVCEFHSKATKVVAGGIEQRFCQQCSRFHVLAEFDESKRSCRKRLADHNRRRRKPHQPSGPSNDSSSSSPTVKPVASENETGNLQMGSSSSRSSSELAAVHDHNNNSQQQDMSLSSSSATLSLMIPKCTTTTNNNNNIHKPIPTAKAAADTTSSLMTHFISNSCSPPSSGPHHSPHEHNPSQPFISTAATSPSALSPYQNLFYSNVNSDHRTEDDSQDDELTLRQSVGDQHGASTTSDHQIDHEDLHNLLHLRQAMMFDVEFE</sequence>
<dbReference type="EMBL" id="JAJJMA010097357">
    <property type="protein sequence ID" value="MCL7030083.1"/>
    <property type="molecule type" value="Genomic_DNA"/>
</dbReference>
<proteinExistence type="predicted"/>
<evidence type="ECO:0000256" key="10">
    <source>
        <dbReference type="SAM" id="MobiDB-lite"/>
    </source>
</evidence>
<accession>A0AA41S9N7</accession>
<evidence type="ECO:0000256" key="2">
    <source>
        <dbReference type="ARBA" id="ARBA00022723"/>
    </source>
</evidence>
<gene>
    <name evidence="12" type="ORF">MKW94_020758</name>
</gene>
<evidence type="ECO:0000256" key="1">
    <source>
        <dbReference type="ARBA" id="ARBA00004123"/>
    </source>
</evidence>
<dbReference type="AlphaFoldDB" id="A0AA41S9N7"/>
<dbReference type="Pfam" id="PF03110">
    <property type="entry name" value="SBP"/>
    <property type="match status" value="1"/>
</dbReference>
<keyword evidence="3 9" id="KW-0863">Zinc-finger</keyword>
<keyword evidence="6" id="KW-0238">DNA-binding</keyword>
<dbReference type="PANTHER" id="PTHR31251">
    <property type="entry name" value="SQUAMOSA PROMOTER-BINDING-LIKE PROTEIN 4"/>
    <property type="match status" value="1"/>
</dbReference>
<feature type="domain" description="SBP-type" evidence="11">
    <location>
        <begin position="19"/>
        <end position="96"/>
    </location>
</feature>
<dbReference type="SUPFAM" id="SSF103612">
    <property type="entry name" value="SBT domain"/>
    <property type="match status" value="1"/>
</dbReference>
<keyword evidence="8" id="KW-0539">Nucleus</keyword>
<feature type="compositionally biased region" description="Low complexity" evidence="10">
    <location>
        <begin position="202"/>
        <end position="213"/>
    </location>
</feature>
<evidence type="ECO:0000256" key="8">
    <source>
        <dbReference type="ARBA" id="ARBA00023242"/>
    </source>
</evidence>
<comment type="subcellular location">
    <subcellularLocation>
        <location evidence="1">Nucleus</location>
    </subcellularLocation>
</comment>
<evidence type="ECO:0000313" key="12">
    <source>
        <dbReference type="EMBL" id="MCL7030083.1"/>
    </source>
</evidence>
<dbReference type="GO" id="GO:0003677">
    <property type="term" value="F:DNA binding"/>
    <property type="evidence" value="ECO:0007669"/>
    <property type="project" value="UniProtKB-KW"/>
</dbReference>
<name>A0AA41S9N7_PAPNU</name>
<evidence type="ECO:0000259" key="11">
    <source>
        <dbReference type="PROSITE" id="PS51141"/>
    </source>
</evidence>
<evidence type="ECO:0000256" key="9">
    <source>
        <dbReference type="PROSITE-ProRule" id="PRU00470"/>
    </source>
</evidence>
<keyword evidence="4" id="KW-0862">Zinc</keyword>
<protein>
    <recommendedName>
        <fullName evidence="11">SBP-type domain-containing protein</fullName>
    </recommendedName>
</protein>
<keyword evidence="2" id="KW-0479">Metal-binding</keyword>
<feature type="compositionally biased region" description="Low complexity" evidence="10">
    <location>
        <begin position="221"/>
        <end position="232"/>
    </location>
</feature>
<feature type="region of interest" description="Disordered" evidence="10">
    <location>
        <begin position="199"/>
        <end position="232"/>
    </location>
</feature>
<evidence type="ECO:0000256" key="6">
    <source>
        <dbReference type="ARBA" id="ARBA00023125"/>
    </source>
</evidence>
<feature type="compositionally biased region" description="Low complexity" evidence="10">
    <location>
        <begin position="100"/>
        <end position="111"/>
    </location>
</feature>
<dbReference type="InterPro" id="IPR044817">
    <property type="entry name" value="SBP-like"/>
</dbReference>
<keyword evidence="13" id="KW-1185">Reference proteome</keyword>
<dbReference type="InterPro" id="IPR036893">
    <property type="entry name" value="SBP_sf"/>
</dbReference>
<dbReference type="Gene3D" id="4.10.1100.10">
    <property type="entry name" value="Transcription factor, SBP-box domain"/>
    <property type="match status" value="1"/>
</dbReference>
<evidence type="ECO:0000256" key="5">
    <source>
        <dbReference type="ARBA" id="ARBA00023015"/>
    </source>
</evidence>
<dbReference type="GO" id="GO:0005634">
    <property type="term" value="C:nucleus"/>
    <property type="evidence" value="ECO:0007669"/>
    <property type="project" value="UniProtKB-SubCell"/>
</dbReference>
<dbReference type="InterPro" id="IPR004333">
    <property type="entry name" value="SBP_dom"/>
</dbReference>
<dbReference type="GO" id="GO:0008270">
    <property type="term" value="F:zinc ion binding"/>
    <property type="evidence" value="ECO:0007669"/>
    <property type="project" value="UniProtKB-KW"/>
</dbReference>
<keyword evidence="7" id="KW-0804">Transcription</keyword>
<dbReference type="PANTHER" id="PTHR31251:SF169">
    <property type="entry name" value="SQUAMOSA PROMOTER-BINDING-LIKE PROTEIN 8"/>
    <property type="match status" value="1"/>
</dbReference>
<dbReference type="FunFam" id="4.10.1100.10:FF:000001">
    <property type="entry name" value="Squamosa promoter-binding-like protein 14"/>
    <property type="match status" value="1"/>
</dbReference>
<dbReference type="Proteomes" id="UP001177140">
    <property type="component" value="Unassembled WGS sequence"/>
</dbReference>